<dbReference type="GO" id="GO:0005737">
    <property type="term" value="C:cytoplasm"/>
    <property type="evidence" value="ECO:0007669"/>
    <property type="project" value="TreeGrafter"/>
</dbReference>
<dbReference type="GO" id="GO:0031510">
    <property type="term" value="C:SUMO activating enzyme complex"/>
    <property type="evidence" value="ECO:0007669"/>
    <property type="project" value="UniProtKB-UniRule"/>
</dbReference>
<name>Q236A8_TETTS</name>
<dbReference type="InterPro" id="IPR030661">
    <property type="entry name" value="Uba2"/>
</dbReference>
<evidence type="ECO:0000259" key="12">
    <source>
        <dbReference type="Pfam" id="PF00899"/>
    </source>
</evidence>
<dbReference type="PANTHER" id="PTHR10953">
    <property type="entry name" value="UBIQUITIN-ACTIVATING ENZYME E1"/>
    <property type="match status" value="1"/>
</dbReference>
<comment type="similarity">
    <text evidence="2 8">Belongs to the ubiquitin-activating E1 family.</text>
</comment>
<evidence type="ECO:0000313" key="15">
    <source>
        <dbReference type="Proteomes" id="UP000009168"/>
    </source>
</evidence>
<dbReference type="AlphaFoldDB" id="Q236A8"/>
<evidence type="ECO:0000256" key="1">
    <source>
        <dbReference type="ARBA" id="ARBA00004718"/>
    </source>
</evidence>
<dbReference type="STRING" id="312017.Q236A8"/>
<keyword evidence="3 8" id="KW-0479">Metal-binding</keyword>
<dbReference type="InterPro" id="IPR035985">
    <property type="entry name" value="Ubiquitin-activating_enz"/>
</dbReference>
<feature type="binding site" evidence="11">
    <location>
        <position position="432"/>
    </location>
    <ligand>
        <name>Zn(2+)</name>
        <dbReference type="ChEBI" id="CHEBI:29105"/>
    </ligand>
</feature>
<dbReference type="InterPro" id="IPR019572">
    <property type="entry name" value="UBA_E1_SCCH"/>
</dbReference>
<evidence type="ECO:0000256" key="2">
    <source>
        <dbReference type="ARBA" id="ARBA00005673"/>
    </source>
</evidence>
<feature type="binding site" evidence="11">
    <location>
        <position position="168"/>
    </location>
    <ligand>
        <name>Zn(2+)</name>
        <dbReference type="ChEBI" id="CHEBI:29105"/>
    </ligand>
</feature>
<feature type="binding site" evidence="11">
    <location>
        <position position="171"/>
    </location>
    <ligand>
        <name>Zn(2+)</name>
        <dbReference type="ChEBI" id="CHEBI:29105"/>
    </ligand>
</feature>
<reference evidence="15" key="1">
    <citation type="journal article" date="2006" name="PLoS Biol.">
        <title>Macronuclear genome sequence of the ciliate Tetrahymena thermophila, a model eukaryote.</title>
        <authorList>
            <person name="Eisen J.A."/>
            <person name="Coyne R.S."/>
            <person name="Wu M."/>
            <person name="Wu D."/>
            <person name="Thiagarajan M."/>
            <person name="Wortman J.R."/>
            <person name="Badger J.H."/>
            <person name="Ren Q."/>
            <person name="Amedeo P."/>
            <person name="Jones K.M."/>
            <person name="Tallon L.J."/>
            <person name="Delcher A.L."/>
            <person name="Salzberg S.L."/>
            <person name="Silva J.C."/>
            <person name="Haas B.J."/>
            <person name="Majoros W.H."/>
            <person name="Farzad M."/>
            <person name="Carlton J.M."/>
            <person name="Smith R.K. Jr."/>
            <person name="Garg J."/>
            <person name="Pearlman R.E."/>
            <person name="Karrer K.M."/>
            <person name="Sun L."/>
            <person name="Manning G."/>
            <person name="Elde N.C."/>
            <person name="Turkewitz A.P."/>
            <person name="Asai D.J."/>
            <person name="Wilkes D.E."/>
            <person name="Wang Y."/>
            <person name="Cai H."/>
            <person name="Collins K."/>
            <person name="Stewart B.A."/>
            <person name="Lee S.R."/>
            <person name="Wilamowska K."/>
            <person name="Weinberg Z."/>
            <person name="Ruzzo W.L."/>
            <person name="Wloga D."/>
            <person name="Gaertig J."/>
            <person name="Frankel J."/>
            <person name="Tsao C.-C."/>
            <person name="Gorovsky M.A."/>
            <person name="Keeling P.J."/>
            <person name="Waller R.F."/>
            <person name="Patron N.J."/>
            <person name="Cherry J.M."/>
            <person name="Stover N.A."/>
            <person name="Krieger C.J."/>
            <person name="del Toro C."/>
            <person name="Ryder H.F."/>
            <person name="Williamson S.C."/>
            <person name="Barbeau R.A."/>
            <person name="Hamilton E.P."/>
            <person name="Orias E."/>
        </authorList>
    </citation>
    <scope>NUCLEOTIDE SEQUENCE [LARGE SCALE GENOMIC DNA]</scope>
    <source>
        <strain evidence="15">SB210</strain>
    </source>
</reference>
<dbReference type="Pfam" id="PF00899">
    <property type="entry name" value="ThiF"/>
    <property type="match status" value="1"/>
</dbReference>
<dbReference type="KEGG" id="tet:TTHERM_00092840"/>
<evidence type="ECO:0000256" key="10">
    <source>
        <dbReference type="PIRSR" id="PIRSR039133-2"/>
    </source>
</evidence>
<organism evidence="14 15">
    <name type="scientific">Tetrahymena thermophila (strain SB210)</name>
    <dbReference type="NCBI Taxonomy" id="312017"/>
    <lineage>
        <taxon>Eukaryota</taxon>
        <taxon>Sar</taxon>
        <taxon>Alveolata</taxon>
        <taxon>Ciliophora</taxon>
        <taxon>Intramacronucleata</taxon>
        <taxon>Oligohymenophorea</taxon>
        <taxon>Hymenostomatida</taxon>
        <taxon>Tetrahymenina</taxon>
        <taxon>Tetrahymenidae</taxon>
        <taxon>Tetrahymena</taxon>
    </lineage>
</organism>
<feature type="domain" description="THIF-type NAD/FAD binding fold" evidence="12">
    <location>
        <begin position="11"/>
        <end position="430"/>
    </location>
</feature>
<dbReference type="PIRSF" id="PIRSF039133">
    <property type="entry name" value="SUMO_E1B"/>
    <property type="match status" value="1"/>
</dbReference>
<dbReference type="HOGENOM" id="CLU_013325_7_1_1"/>
<dbReference type="Proteomes" id="UP000009168">
    <property type="component" value="Unassembled WGS sequence"/>
</dbReference>
<protein>
    <recommendedName>
        <fullName evidence="8">SUMO-activating enzyme subunit</fullName>
    </recommendedName>
</protein>
<comment type="pathway">
    <text evidence="1 8">Protein modification; protein sumoylation.</text>
</comment>
<comment type="subunit">
    <text evidence="8">Heterodimer.</text>
</comment>
<feature type="binding site" evidence="10">
    <location>
        <begin position="33"/>
        <end position="38"/>
    </location>
    <ligand>
        <name>ATP</name>
        <dbReference type="ChEBI" id="CHEBI:30616"/>
    </ligand>
</feature>
<evidence type="ECO:0000256" key="7">
    <source>
        <dbReference type="ARBA" id="ARBA00022840"/>
    </source>
</evidence>
<evidence type="ECO:0000313" key="14">
    <source>
        <dbReference type="EMBL" id="EAR92592.1"/>
    </source>
</evidence>
<dbReference type="GO" id="GO:0046872">
    <property type="term" value="F:metal ion binding"/>
    <property type="evidence" value="ECO:0007669"/>
    <property type="project" value="UniProtKB-KW"/>
</dbReference>
<keyword evidence="15" id="KW-1185">Reference proteome</keyword>
<dbReference type="GeneID" id="7837999"/>
<dbReference type="InParanoid" id="Q236A8"/>
<dbReference type="InterPro" id="IPR023318">
    <property type="entry name" value="Ub_act_enz_dom_a_sf"/>
</dbReference>
<gene>
    <name evidence="14" type="ORF">TTHERM_00092840</name>
</gene>
<evidence type="ECO:0000256" key="8">
    <source>
        <dbReference type="PIRNR" id="PIRNR039133"/>
    </source>
</evidence>
<dbReference type="PANTHER" id="PTHR10953:SF5">
    <property type="entry name" value="SUMO-ACTIVATING ENZYME SUBUNIT 2"/>
    <property type="match status" value="1"/>
</dbReference>
<feature type="binding site" evidence="10">
    <location>
        <begin position="127"/>
        <end position="132"/>
    </location>
    <ligand>
        <name>ATP</name>
        <dbReference type="ChEBI" id="CHEBI:30616"/>
    </ligand>
</feature>
<evidence type="ECO:0000259" key="13">
    <source>
        <dbReference type="Pfam" id="PF10585"/>
    </source>
</evidence>
<dbReference type="InterPro" id="IPR000594">
    <property type="entry name" value="ThiF_NAD_FAD-bd"/>
</dbReference>
<feature type="binding site" evidence="10">
    <location>
        <begin position="65"/>
        <end position="68"/>
    </location>
    <ligand>
        <name>ATP</name>
        <dbReference type="ChEBI" id="CHEBI:30616"/>
    </ligand>
</feature>
<dbReference type="SUPFAM" id="SSF69572">
    <property type="entry name" value="Activating enzymes of the ubiquitin-like proteins"/>
    <property type="match status" value="1"/>
</dbReference>
<dbReference type="OMA" id="TPSEHIH"/>
<dbReference type="GO" id="GO:0016925">
    <property type="term" value="P:protein sumoylation"/>
    <property type="evidence" value="ECO:0007669"/>
    <property type="project" value="UniProtKB-UniRule"/>
</dbReference>
<dbReference type="eggNOG" id="KOG2013">
    <property type="taxonomic scope" value="Eukaryota"/>
</dbReference>
<dbReference type="FunFam" id="3.50.50.80:FF:000002">
    <property type="entry name" value="SUMO-activating enzyme subunit 2"/>
    <property type="match status" value="1"/>
</dbReference>
<dbReference type="GO" id="GO:0005524">
    <property type="term" value="F:ATP binding"/>
    <property type="evidence" value="ECO:0007669"/>
    <property type="project" value="UniProtKB-UniRule"/>
</dbReference>
<dbReference type="Gene3D" id="1.10.10.520">
    <property type="entry name" value="Ubiquitin activating enzymes (Uba3). Chain: B, domain 2"/>
    <property type="match status" value="1"/>
</dbReference>
<sequence length="574" mass="66677">MEIEAQRSDRSLKLIYGEEVYNKIIQSNVLIGGAGGVGCEIIKSLSKTGFRKFTMIDLDTIELTNLNRQFYFRKHHVGKAKSACAKEGVLLIEPNILQVDAILGNIYDPKFDDLFYKQFDIAFCAFDNQGARRHFGKMCTVNNIPMVEAGTSAFNGQTQTRIKDLFECRNCTPEVKQQTSFNVCSIRTRPSEPIHCIVWASNMFNLIFGNQDDSNLLENYIQDIFKEGIKNVQDPKEKALQLFEKIFNEDIQKCDEKERFPISFEQSLQIDNKEDAVYFDERNNRKLLEDEKIFTIKEYAQKFIQAFLDVFHHRKEALGELKFDKDDQLALKFVAAITNLRTFNFLNKENEKNKLRYLSEHKIKQMVGNIIPAIASTNAIVSAIQVNEAIKIMKGYAKTKPQLFSEYLVQNGDQSKITPAQLSLPQLSCPVCSPANCYINIKANCTQITFGQLKQIFEEQYLAYNQIIKIDDKVYYDPHQISLRKIFDNLLLKKISELPNYNQDYTKFKLFSIDNQITWEFNLMHDSSLQGQQVVCDQNSDPTRIKQQQIQYIKLKHEQTFKEKIDIFKRYKYI</sequence>
<feature type="domain" description="Ubiquitin-activating enzyme SCCH" evidence="13">
    <location>
        <begin position="190"/>
        <end position="369"/>
    </location>
</feature>
<dbReference type="UniPathway" id="UPA00886"/>
<feature type="binding site" evidence="10">
    <location>
        <position position="81"/>
    </location>
    <ligand>
        <name>ATP</name>
        <dbReference type="ChEBI" id="CHEBI:30616"/>
    </ligand>
</feature>
<dbReference type="InterPro" id="IPR045886">
    <property type="entry name" value="ThiF/MoeB/HesA"/>
</dbReference>
<keyword evidence="4 8" id="KW-0547">Nucleotide-binding</keyword>
<evidence type="ECO:0000256" key="9">
    <source>
        <dbReference type="PIRSR" id="PIRSR039133-1"/>
    </source>
</evidence>
<evidence type="ECO:0000256" key="11">
    <source>
        <dbReference type="PIRSR" id="PIRSR039133-3"/>
    </source>
</evidence>
<accession>Q236A8</accession>
<feature type="binding site" evidence="11">
    <location>
        <position position="429"/>
    </location>
    <ligand>
        <name>Zn(2+)</name>
        <dbReference type="ChEBI" id="CHEBI:29105"/>
    </ligand>
</feature>
<evidence type="ECO:0000256" key="5">
    <source>
        <dbReference type="ARBA" id="ARBA00022786"/>
    </source>
</evidence>
<keyword evidence="5 8" id="KW-0833">Ubl conjugation pathway</keyword>
<dbReference type="RefSeq" id="XP_001012837.1">
    <property type="nucleotide sequence ID" value="XM_001012837.1"/>
</dbReference>
<proteinExistence type="inferred from homology"/>
<evidence type="ECO:0000256" key="3">
    <source>
        <dbReference type="ARBA" id="ARBA00022723"/>
    </source>
</evidence>
<dbReference type="OrthoDB" id="10252231at2759"/>
<keyword evidence="7 8" id="KW-0067">ATP-binding</keyword>
<feature type="binding site" evidence="10">
    <location>
        <position position="57"/>
    </location>
    <ligand>
        <name>ATP</name>
        <dbReference type="ChEBI" id="CHEBI:30616"/>
    </ligand>
</feature>
<dbReference type="InterPro" id="IPR042449">
    <property type="entry name" value="Ub-E1_IAD_1"/>
</dbReference>
<evidence type="ECO:0000256" key="4">
    <source>
        <dbReference type="ARBA" id="ARBA00022741"/>
    </source>
</evidence>
<feature type="active site" description="Glycyl thioester intermediate" evidence="9">
    <location>
        <position position="184"/>
    </location>
</feature>
<dbReference type="Gene3D" id="3.50.50.80">
    <property type="entry name" value="Ubiquitin-activating enzyme E1, inactive adenylation domain, subdomain 1"/>
    <property type="match status" value="1"/>
</dbReference>
<evidence type="ECO:0000256" key="6">
    <source>
        <dbReference type="ARBA" id="ARBA00022833"/>
    </source>
</evidence>
<dbReference type="GO" id="GO:0019948">
    <property type="term" value="F:SUMO activating enzyme activity"/>
    <property type="evidence" value="ECO:0007669"/>
    <property type="project" value="UniProtKB-UniRule"/>
</dbReference>
<dbReference type="Pfam" id="PF10585">
    <property type="entry name" value="UBA_E1_SCCH"/>
    <property type="match status" value="1"/>
</dbReference>
<dbReference type="EMBL" id="GG662749">
    <property type="protein sequence ID" value="EAR92592.1"/>
    <property type="molecule type" value="Genomic_DNA"/>
</dbReference>
<keyword evidence="6 8" id="KW-0862">Zinc</keyword>